<name>A0A2Z6MXQ0_TRISU</name>
<sequence>MADPEHREEEEAPSIGDDKDTETQVAPMVKLQEVVVTTGEEDEVAILYRLIIFIQNQERRSVFESTHEPKFRERGDVLDSNARPSNGLIRRPSLSFLCWETILK</sequence>
<dbReference type="AlphaFoldDB" id="A0A2Z6MXQ0"/>
<keyword evidence="3" id="KW-1185">Reference proteome</keyword>
<evidence type="ECO:0000313" key="3">
    <source>
        <dbReference type="Proteomes" id="UP000242715"/>
    </source>
</evidence>
<dbReference type="OrthoDB" id="2357150at2759"/>
<organism evidence="2 3">
    <name type="scientific">Trifolium subterraneum</name>
    <name type="common">Subterranean clover</name>
    <dbReference type="NCBI Taxonomy" id="3900"/>
    <lineage>
        <taxon>Eukaryota</taxon>
        <taxon>Viridiplantae</taxon>
        <taxon>Streptophyta</taxon>
        <taxon>Embryophyta</taxon>
        <taxon>Tracheophyta</taxon>
        <taxon>Spermatophyta</taxon>
        <taxon>Magnoliopsida</taxon>
        <taxon>eudicotyledons</taxon>
        <taxon>Gunneridae</taxon>
        <taxon>Pentapetalae</taxon>
        <taxon>rosids</taxon>
        <taxon>fabids</taxon>
        <taxon>Fabales</taxon>
        <taxon>Fabaceae</taxon>
        <taxon>Papilionoideae</taxon>
        <taxon>50 kb inversion clade</taxon>
        <taxon>NPAAA clade</taxon>
        <taxon>Hologalegina</taxon>
        <taxon>IRL clade</taxon>
        <taxon>Trifolieae</taxon>
        <taxon>Trifolium</taxon>
    </lineage>
</organism>
<evidence type="ECO:0000256" key="1">
    <source>
        <dbReference type="SAM" id="MobiDB-lite"/>
    </source>
</evidence>
<reference evidence="3" key="1">
    <citation type="journal article" date="2017" name="Front. Plant Sci.">
        <title>Climate Clever Clovers: New Paradigm to Reduce the Environmental Footprint of Ruminants by Breeding Low Methanogenic Forages Utilizing Haplotype Variation.</title>
        <authorList>
            <person name="Kaur P."/>
            <person name="Appels R."/>
            <person name="Bayer P.E."/>
            <person name="Keeble-Gagnere G."/>
            <person name="Wang J."/>
            <person name="Hirakawa H."/>
            <person name="Shirasawa K."/>
            <person name="Vercoe P."/>
            <person name="Stefanova K."/>
            <person name="Durmic Z."/>
            <person name="Nichols P."/>
            <person name="Revell C."/>
            <person name="Isobe S.N."/>
            <person name="Edwards D."/>
            <person name="Erskine W."/>
        </authorList>
    </citation>
    <scope>NUCLEOTIDE SEQUENCE [LARGE SCALE GENOMIC DNA]</scope>
    <source>
        <strain evidence="3">cv. Daliak</strain>
    </source>
</reference>
<gene>
    <name evidence="2" type="ORF">TSUD_363550</name>
</gene>
<protein>
    <submittedName>
        <fullName evidence="2">Uncharacterized protein</fullName>
    </submittedName>
</protein>
<dbReference type="Proteomes" id="UP000242715">
    <property type="component" value="Unassembled WGS sequence"/>
</dbReference>
<dbReference type="EMBL" id="DF973622">
    <property type="protein sequence ID" value="GAU36201.1"/>
    <property type="molecule type" value="Genomic_DNA"/>
</dbReference>
<feature type="region of interest" description="Disordered" evidence="1">
    <location>
        <begin position="1"/>
        <end position="24"/>
    </location>
</feature>
<proteinExistence type="predicted"/>
<accession>A0A2Z6MXQ0</accession>
<evidence type="ECO:0000313" key="2">
    <source>
        <dbReference type="EMBL" id="GAU36201.1"/>
    </source>
</evidence>